<dbReference type="PROSITE" id="PS50240">
    <property type="entry name" value="TRYPSIN_DOM"/>
    <property type="match status" value="1"/>
</dbReference>
<proteinExistence type="predicted"/>
<dbReference type="RefSeq" id="XP_011495606.1">
    <property type="nucleotide sequence ID" value="XM_011497304.1"/>
</dbReference>
<dbReference type="Pfam" id="PF00089">
    <property type="entry name" value="Trypsin"/>
    <property type="match status" value="1"/>
</dbReference>
<dbReference type="Proteomes" id="UP000695007">
    <property type="component" value="Unplaced"/>
</dbReference>
<dbReference type="SMART" id="SM00020">
    <property type="entry name" value="Tryp_SPc"/>
    <property type="match status" value="1"/>
</dbReference>
<dbReference type="PROSITE" id="PS00134">
    <property type="entry name" value="TRYPSIN_HIS"/>
    <property type="match status" value="1"/>
</dbReference>
<dbReference type="InterPro" id="IPR001254">
    <property type="entry name" value="Trypsin_dom"/>
</dbReference>
<dbReference type="KEGG" id="csol:105360409"/>
<reference evidence="3" key="1">
    <citation type="submission" date="2025-08" db="UniProtKB">
        <authorList>
            <consortium name="RefSeq"/>
        </authorList>
    </citation>
    <scope>IDENTIFICATION</scope>
</reference>
<dbReference type="InterPro" id="IPR018114">
    <property type="entry name" value="TRYPSIN_HIS"/>
</dbReference>
<accession>A0AAJ6VNB0</accession>
<evidence type="ECO:0000313" key="3">
    <source>
        <dbReference type="RefSeq" id="XP_011495606.1"/>
    </source>
</evidence>
<dbReference type="GO" id="GO:0004252">
    <property type="term" value="F:serine-type endopeptidase activity"/>
    <property type="evidence" value="ECO:0007669"/>
    <property type="project" value="InterPro"/>
</dbReference>
<sequence>MADNELFGVMVATAGWSSDEEGDFNTILQSANLHLISKAECNSRLQMITGQHILTDLRIYQYSAVSAIIGQDVKQANLWDFPFAVVIMRIDNEQQVRKPYQTCTGSLISIRDVVTAGHCLDIDTLHLMQILVGSVDLSIGKRYFAAWWIVYNEWALYNNIIPEFPENDIGIIRLTRDVTEDLTPAVISFAPYIYTYPLTVTIAGWGKPSEDGESMMLTTVKLKTIQGSECEERLLNMYDLKVIADKRFLCSIGEPYALVTIVNP</sequence>
<name>A0AAJ6VNB0_9HYME</name>
<evidence type="ECO:0000259" key="1">
    <source>
        <dbReference type="PROSITE" id="PS50240"/>
    </source>
</evidence>
<dbReference type="SUPFAM" id="SSF50494">
    <property type="entry name" value="Trypsin-like serine proteases"/>
    <property type="match status" value="1"/>
</dbReference>
<dbReference type="PANTHER" id="PTHR24260">
    <property type="match status" value="1"/>
</dbReference>
<dbReference type="GeneID" id="105360409"/>
<dbReference type="AlphaFoldDB" id="A0AAJ6VNB0"/>
<dbReference type="PANTHER" id="PTHR24260:SF136">
    <property type="entry name" value="GH08193P-RELATED"/>
    <property type="match status" value="1"/>
</dbReference>
<dbReference type="Gene3D" id="2.40.10.10">
    <property type="entry name" value="Trypsin-like serine proteases"/>
    <property type="match status" value="1"/>
</dbReference>
<dbReference type="InterPro" id="IPR051333">
    <property type="entry name" value="CLIP_Serine_Protease"/>
</dbReference>
<dbReference type="GO" id="GO:0006508">
    <property type="term" value="P:proteolysis"/>
    <property type="evidence" value="ECO:0007669"/>
    <property type="project" value="InterPro"/>
</dbReference>
<gene>
    <name evidence="3" type="primary">LOC105360409</name>
</gene>
<dbReference type="InterPro" id="IPR043504">
    <property type="entry name" value="Peptidase_S1_PA_chymotrypsin"/>
</dbReference>
<organism evidence="2 3">
    <name type="scientific">Ceratosolen solmsi marchali</name>
    <dbReference type="NCBI Taxonomy" id="326594"/>
    <lineage>
        <taxon>Eukaryota</taxon>
        <taxon>Metazoa</taxon>
        <taxon>Ecdysozoa</taxon>
        <taxon>Arthropoda</taxon>
        <taxon>Hexapoda</taxon>
        <taxon>Insecta</taxon>
        <taxon>Pterygota</taxon>
        <taxon>Neoptera</taxon>
        <taxon>Endopterygota</taxon>
        <taxon>Hymenoptera</taxon>
        <taxon>Apocrita</taxon>
        <taxon>Proctotrupomorpha</taxon>
        <taxon>Chalcidoidea</taxon>
        <taxon>Agaonidae</taxon>
        <taxon>Agaoninae</taxon>
        <taxon>Ceratosolen</taxon>
    </lineage>
</organism>
<protein>
    <submittedName>
        <fullName evidence="3">Uncharacterized protein LOC105360409</fullName>
    </submittedName>
</protein>
<feature type="domain" description="Peptidase S1" evidence="1">
    <location>
        <begin position="68"/>
        <end position="251"/>
    </location>
</feature>
<dbReference type="InterPro" id="IPR009003">
    <property type="entry name" value="Peptidase_S1_PA"/>
</dbReference>
<evidence type="ECO:0000313" key="2">
    <source>
        <dbReference type="Proteomes" id="UP000695007"/>
    </source>
</evidence>
<keyword evidence="2" id="KW-1185">Reference proteome</keyword>